<dbReference type="InterPro" id="IPR042241">
    <property type="entry name" value="GCP_C_sf"/>
</dbReference>
<name>G8Y4K4_PICSO</name>
<gene>
    <name evidence="8" type="primary">Piso0_005238</name>
    <name evidence="8" type="ORF">GNLVRS01_PISO0M10484g</name>
</gene>
<dbReference type="OMA" id="LWRIKKN"/>
<evidence type="ECO:0000256" key="4">
    <source>
        <dbReference type="ARBA" id="ARBA00023212"/>
    </source>
</evidence>
<feature type="domain" description="Gamma tubulin complex component C-terminal" evidence="6">
    <location>
        <begin position="462"/>
        <end position="811"/>
    </location>
</feature>
<dbReference type="FunCoup" id="G8Y4K4">
    <property type="interactions" value="337"/>
</dbReference>
<evidence type="ECO:0000256" key="5">
    <source>
        <dbReference type="RuleBase" id="RU363050"/>
    </source>
</evidence>
<dbReference type="Gene3D" id="1.20.120.1900">
    <property type="entry name" value="Gamma-tubulin complex, C-terminal domain"/>
    <property type="match status" value="1"/>
</dbReference>
<dbReference type="PANTHER" id="PTHR19302:SF33">
    <property type="entry name" value="GAMMA-TUBULIN COMPLEX COMPONENT 5"/>
    <property type="match status" value="1"/>
</dbReference>
<sequence length="857" mass="98728">MVLDREQLIKVYCRRLVSSMIPAEFGDEYAESLTAELISQLLSRTSTGATQGDTNQISDHVKQYFLSDNAPEKWVRFQSILNTLARARSIDQICSYLRFMCCLQGISLRENHQSRSRLPKSNLIEKNAIDGTSSSKPASFQKFSRSTFDRAEFMDGNTTLHQSILPYYESVPDEALLTYLPYSLLGLDTKLLQYQQDGTMMEIPSSINNSYSGILHNMLESSLIYMRLKRLVEDNRGKKRSAITSSFMRSLETELELYSNHINACMSKPGSSILVLYNHIFPKILELRLIYSLSNDLGMKGYDFLSRLYTISKFGDKTISVLAGKFFSVISKGYYETLESWILKGELLDNSEDFFIQFDVDANNINDIIQFYPDRVPEFIPMKTETAFKCYQIGKILIFLSKYCKELSWTNEYYAKYSEIFFHRNKGLQFMTKSTLLNLVESQYQALLSYFTVVVYEKYHFFEHLKNFKNFLLTGSNDFIESLIENGTPLLNEPSNTLTPSQLSKILIQSINSSSALNNEEEFKNRLDARILDLSHGNIGWEVFTLEYKITDLPVDHILNYNNAALEYLKLFNFLWKMKHFSVLLGSSFVDSCNLRKTDLRKFNQRFVKIKRKMKADPDVRLNLREKKVAWLMKSCNSVNLVRHELTNLLNKLLKHLSFDVIEDKFQKLIVQKLFSSDPGSVTKIDSGQEVPVLNDSFFSKIRNGSNLLAALPDASKIAHNVNDLTFDELISTHQEFLEGVISFKLLNESKIGPVSGVSFVYQIYHFLELIFSFVKSAESFTHSVVDYVSIANIEENIASNEVGSFDDDLNELEFIISKLSSRIYNELYSSDFKPHKERFVRDLRSDIDLKDLGRLI</sequence>
<evidence type="ECO:0000256" key="3">
    <source>
        <dbReference type="ARBA" id="ARBA00022701"/>
    </source>
</evidence>
<dbReference type="GO" id="GO:0031122">
    <property type="term" value="P:cytoplasmic microtubule organization"/>
    <property type="evidence" value="ECO:0007669"/>
    <property type="project" value="TreeGrafter"/>
</dbReference>
<dbReference type="STRING" id="559304.G8Y4K4"/>
<evidence type="ECO:0000313" key="8">
    <source>
        <dbReference type="EMBL" id="CCE85622.1"/>
    </source>
</evidence>
<dbReference type="OrthoDB" id="5860513at2759"/>
<dbReference type="GO" id="GO:0000930">
    <property type="term" value="C:gamma-tubulin complex"/>
    <property type="evidence" value="ECO:0007669"/>
    <property type="project" value="UniProtKB-ARBA"/>
</dbReference>
<dbReference type="Pfam" id="PF17681">
    <property type="entry name" value="GCP_N_terminal"/>
    <property type="match status" value="1"/>
</dbReference>
<dbReference type="GO" id="GO:0051011">
    <property type="term" value="F:microtubule minus-end binding"/>
    <property type="evidence" value="ECO:0007669"/>
    <property type="project" value="TreeGrafter"/>
</dbReference>
<dbReference type="InParanoid" id="G8Y4K4"/>
<dbReference type="InterPro" id="IPR041470">
    <property type="entry name" value="GCP_N"/>
</dbReference>
<dbReference type="GO" id="GO:0005816">
    <property type="term" value="C:spindle pole body"/>
    <property type="evidence" value="ECO:0007669"/>
    <property type="project" value="UniProtKB-ARBA"/>
</dbReference>
<evidence type="ECO:0000256" key="2">
    <source>
        <dbReference type="ARBA" id="ARBA00022490"/>
    </source>
</evidence>
<evidence type="ECO:0000259" key="6">
    <source>
        <dbReference type="Pfam" id="PF04130"/>
    </source>
</evidence>
<dbReference type="GO" id="GO:0000278">
    <property type="term" value="P:mitotic cell cycle"/>
    <property type="evidence" value="ECO:0007669"/>
    <property type="project" value="TreeGrafter"/>
</dbReference>
<proteinExistence type="inferred from homology"/>
<keyword evidence="9" id="KW-1185">Reference proteome</keyword>
<dbReference type="HOGENOM" id="CLU_333507_0_0_1"/>
<accession>G8Y4K4</accession>
<dbReference type="Proteomes" id="UP000005222">
    <property type="component" value="Chromosome M"/>
</dbReference>
<dbReference type="GO" id="GO:0051225">
    <property type="term" value="P:spindle assembly"/>
    <property type="evidence" value="ECO:0007669"/>
    <property type="project" value="TreeGrafter"/>
</dbReference>
<evidence type="ECO:0000259" key="7">
    <source>
        <dbReference type="Pfam" id="PF17681"/>
    </source>
</evidence>
<evidence type="ECO:0000256" key="1">
    <source>
        <dbReference type="ARBA" id="ARBA00010337"/>
    </source>
</evidence>
<organism evidence="8 9">
    <name type="scientific">Pichia sorbitophila (strain ATCC MYA-4447 / BCRC 22081 / CBS 7064 / NBRC 10061 / NRRL Y-12695)</name>
    <name type="common">Hybrid yeast</name>
    <dbReference type="NCBI Taxonomy" id="559304"/>
    <lineage>
        <taxon>Eukaryota</taxon>
        <taxon>Fungi</taxon>
        <taxon>Dikarya</taxon>
        <taxon>Ascomycota</taxon>
        <taxon>Saccharomycotina</taxon>
        <taxon>Pichiomycetes</taxon>
        <taxon>Debaryomycetaceae</taxon>
        <taxon>Millerozyma</taxon>
    </lineage>
</organism>
<dbReference type="InterPro" id="IPR007259">
    <property type="entry name" value="GCP"/>
</dbReference>
<comment type="subcellular location">
    <subcellularLocation>
        <location evidence="5">Cytoplasm</location>
        <location evidence="5">Cytoskeleton</location>
        <location evidence="5">Microtubule organizing center</location>
    </subcellularLocation>
</comment>
<protein>
    <recommendedName>
        <fullName evidence="5">Spindle pole body component</fullName>
    </recommendedName>
</protein>
<reference evidence="8 9" key="1">
    <citation type="journal article" date="2012" name="G3 (Bethesda)">
        <title>Pichia sorbitophila, an interspecies yeast hybrid reveals early steps of genome resolution following polyploidization.</title>
        <authorList>
            <person name="Leh Louis V."/>
            <person name="Despons L."/>
            <person name="Friedrich A."/>
            <person name="Martin T."/>
            <person name="Durrens P."/>
            <person name="Casaregola S."/>
            <person name="Neuveglise C."/>
            <person name="Fairhead C."/>
            <person name="Marck C."/>
            <person name="Cruz J.A."/>
            <person name="Straub M.L."/>
            <person name="Kugler V."/>
            <person name="Sacerdot C."/>
            <person name="Uzunov Z."/>
            <person name="Thierry A."/>
            <person name="Weiss S."/>
            <person name="Bleykasten C."/>
            <person name="De Montigny J."/>
            <person name="Jacques N."/>
            <person name="Jung P."/>
            <person name="Lemaire M."/>
            <person name="Mallet S."/>
            <person name="Morel G."/>
            <person name="Richard G.F."/>
            <person name="Sarkar A."/>
            <person name="Savel G."/>
            <person name="Schacherer J."/>
            <person name="Seret M.L."/>
            <person name="Talla E."/>
            <person name="Samson G."/>
            <person name="Jubin C."/>
            <person name="Poulain J."/>
            <person name="Vacherie B."/>
            <person name="Barbe V."/>
            <person name="Pelletier E."/>
            <person name="Sherman D.J."/>
            <person name="Westhof E."/>
            <person name="Weissenbach J."/>
            <person name="Baret P.V."/>
            <person name="Wincker P."/>
            <person name="Gaillardin C."/>
            <person name="Dujon B."/>
            <person name="Souciet J.L."/>
        </authorList>
    </citation>
    <scope>NUCLEOTIDE SEQUENCE [LARGE SCALE GENOMIC DNA]</scope>
    <source>
        <strain evidence="9">ATCC MYA-4447 / BCRC 22081 / CBS 7064 / NBRC 10061 / NRRL Y-12695</strain>
    </source>
</reference>
<dbReference type="PANTHER" id="PTHR19302">
    <property type="entry name" value="GAMMA TUBULIN COMPLEX PROTEIN"/>
    <property type="match status" value="1"/>
</dbReference>
<keyword evidence="3 5" id="KW-0493">Microtubule</keyword>
<keyword evidence="2 5" id="KW-0963">Cytoplasm</keyword>
<dbReference type="InterPro" id="IPR040457">
    <property type="entry name" value="GCP_C"/>
</dbReference>
<dbReference type="GO" id="GO:0000922">
    <property type="term" value="C:spindle pole"/>
    <property type="evidence" value="ECO:0007669"/>
    <property type="project" value="InterPro"/>
</dbReference>
<dbReference type="GO" id="GO:0007020">
    <property type="term" value="P:microtubule nucleation"/>
    <property type="evidence" value="ECO:0007669"/>
    <property type="project" value="InterPro"/>
</dbReference>
<dbReference type="eggNOG" id="KOG2000">
    <property type="taxonomic scope" value="Eukaryota"/>
</dbReference>
<keyword evidence="4 5" id="KW-0206">Cytoskeleton</keyword>
<feature type="domain" description="Gamma tubulin complex component protein N-terminal" evidence="7">
    <location>
        <begin position="179"/>
        <end position="447"/>
    </location>
</feature>
<dbReference type="GO" id="GO:0005874">
    <property type="term" value="C:microtubule"/>
    <property type="evidence" value="ECO:0007669"/>
    <property type="project" value="UniProtKB-KW"/>
</dbReference>
<comment type="similarity">
    <text evidence="1 5">Belongs to the TUBGCP family.</text>
</comment>
<dbReference type="GO" id="GO:0051321">
    <property type="term" value="P:meiotic cell cycle"/>
    <property type="evidence" value="ECO:0007669"/>
    <property type="project" value="TreeGrafter"/>
</dbReference>
<dbReference type="AlphaFoldDB" id="G8Y4K4"/>
<evidence type="ECO:0000313" key="9">
    <source>
        <dbReference type="Proteomes" id="UP000005222"/>
    </source>
</evidence>
<dbReference type="GO" id="GO:0043015">
    <property type="term" value="F:gamma-tubulin binding"/>
    <property type="evidence" value="ECO:0007669"/>
    <property type="project" value="InterPro"/>
</dbReference>
<dbReference type="Pfam" id="PF04130">
    <property type="entry name" value="GCP_C_terminal"/>
    <property type="match status" value="1"/>
</dbReference>
<dbReference type="EMBL" id="FO082047">
    <property type="protein sequence ID" value="CCE85622.1"/>
    <property type="molecule type" value="Genomic_DNA"/>
</dbReference>